<feature type="domain" description="O-GlcNAc transferase C-terminal" evidence="5">
    <location>
        <begin position="1"/>
        <end position="83"/>
    </location>
</feature>
<dbReference type="GO" id="GO:0097363">
    <property type="term" value="F:protein O-acetylglucosaminyltransferase activity"/>
    <property type="evidence" value="ECO:0007669"/>
    <property type="project" value="TreeGrafter"/>
</dbReference>
<evidence type="ECO:0000259" key="5">
    <source>
        <dbReference type="Pfam" id="PF13844"/>
    </source>
</evidence>
<evidence type="ECO:0000256" key="2">
    <source>
        <dbReference type="ARBA" id="ARBA00022679"/>
    </source>
</evidence>
<organism evidence="6">
    <name type="scientific">Schistosoma japonicum</name>
    <name type="common">Blood fluke</name>
    <dbReference type="NCBI Taxonomy" id="6182"/>
    <lineage>
        <taxon>Eukaryota</taxon>
        <taxon>Metazoa</taxon>
        <taxon>Spiralia</taxon>
        <taxon>Lophotrochozoa</taxon>
        <taxon>Platyhelminthes</taxon>
        <taxon>Trematoda</taxon>
        <taxon>Digenea</taxon>
        <taxon>Strigeidida</taxon>
        <taxon>Schistosomatoidea</taxon>
        <taxon>Schistosomatidae</taxon>
        <taxon>Schistosoma</taxon>
    </lineage>
</organism>
<comment type="pathway">
    <text evidence="1">Protein modification; protein glycosylation.</text>
</comment>
<evidence type="ECO:0000256" key="3">
    <source>
        <dbReference type="ARBA" id="ARBA00022737"/>
    </source>
</evidence>
<keyword evidence="2" id="KW-0808">Transferase</keyword>
<dbReference type="PANTHER" id="PTHR44366:SF1">
    <property type="entry name" value="UDP-N-ACETYLGLUCOSAMINE--PEPTIDE N-ACETYLGLUCOSAMINYLTRANSFERASE 110 KDA SUBUNIT"/>
    <property type="match status" value="1"/>
</dbReference>
<dbReference type="CAZy" id="GT41">
    <property type="family name" value="Glycosyltransferase Family 41"/>
</dbReference>
<sequence length="114" mass="12977">MDVLWAGCPVVTFPLETLASRVAASQLHTLGCPELVANSQEDYVRIATKLGNNREYFQAMRAKVWKARESSPLFSCRSYTADIEALYFRMWQQYEAGSIDHIVEWPPKSSKEST</sequence>
<dbReference type="GO" id="GO:0006493">
    <property type="term" value="P:protein O-linked glycosylation"/>
    <property type="evidence" value="ECO:0007669"/>
    <property type="project" value="InterPro"/>
</dbReference>
<dbReference type="AlphaFoldDB" id="Q5C3G1"/>
<protein>
    <recommendedName>
        <fullName evidence="5">O-GlcNAc transferase C-terminal domain-containing protein</fullName>
    </recommendedName>
</protein>
<dbReference type="Pfam" id="PF13844">
    <property type="entry name" value="Glyco_transf_41"/>
    <property type="match status" value="1"/>
</dbReference>
<dbReference type="Gene3D" id="3.40.50.11380">
    <property type="match status" value="1"/>
</dbReference>
<evidence type="ECO:0000256" key="1">
    <source>
        <dbReference type="ARBA" id="ARBA00004922"/>
    </source>
</evidence>
<dbReference type="InterPro" id="IPR029489">
    <property type="entry name" value="OGT/SEC/SPY_C"/>
</dbReference>
<reference evidence="6" key="2">
    <citation type="journal article" date="2006" name="PLoS Pathog.">
        <title>New perspectives on host-parasite interplay by comparative transcriptomic and proteomic analyses of Schistosoma japonicum.</title>
        <authorList>
            <person name="Liu F."/>
            <person name="Lu J."/>
            <person name="Hu W."/>
            <person name="Wang S.Y."/>
            <person name="Cui S.J."/>
            <person name="Chi M."/>
            <person name="Yan Q."/>
            <person name="Wang X.R."/>
            <person name="Song H.D."/>
            <person name="Xu X.N."/>
            <person name="Wang J.J."/>
            <person name="Zhang X.L."/>
            <person name="Zhang X."/>
            <person name="Wang Z.Q."/>
            <person name="Xue C.L."/>
            <person name="Brindley P.J."/>
            <person name="McManus D.P."/>
            <person name="Yang P.Y."/>
            <person name="Feng Z."/>
            <person name="Chen Z."/>
            <person name="Han Z.G."/>
        </authorList>
    </citation>
    <scope>NUCLEOTIDE SEQUENCE</scope>
</reference>
<dbReference type="EMBL" id="AY809925">
    <property type="protein sequence ID" value="AAX25814.1"/>
    <property type="molecule type" value="mRNA"/>
</dbReference>
<dbReference type="InterPro" id="IPR037919">
    <property type="entry name" value="OGT"/>
</dbReference>
<name>Q5C3G1_SCHJA</name>
<dbReference type="Gene3D" id="3.40.50.2000">
    <property type="entry name" value="Glycogen Phosphorylase B"/>
    <property type="match status" value="1"/>
</dbReference>
<dbReference type="PANTHER" id="PTHR44366">
    <property type="entry name" value="UDP-N-ACETYLGLUCOSAMINE--PEPTIDE N-ACETYLGLUCOSAMINYLTRANSFERASE 110 KDA SUBUNIT"/>
    <property type="match status" value="1"/>
</dbReference>
<keyword evidence="3" id="KW-0677">Repeat</keyword>
<proteinExistence type="evidence at transcript level"/>
<accession>Q5C3G1</accession>
<evidence type="ECO:0000313" key="6">
    <source>
        <dbReference type="EMBL" id="AAX25814.1"/>
    </source>
</evidence>
<evidence type="ECO:0000256" key="4">
    <source>
        <dbReference type="ARBA" id="ARBA00022803"/>
    </source>
</evidence>
<reference evidence="6" key="1">
    <citation type="submission" date="2005-03" db="EMBL/GenBank/DDBJ databases">
        <authorList>
            <person name="Han Z."/>
        </authorList>
    </citation>
    <scope>NUCLEOTIDE SEQUENCE</scope>
</reference>
<keyword evidence="4" id="KW-0802">TPR repeat</keyword>